<feature type="domain" description="DUF1468" evidence="2">
    <location>
        <begin position="15"/>
        <end position="151"/>
    </location>
</feature>
<evidence type="ECO:0000259" key="2">
    <source>
        <dbReference type="Pfam" id="PF07331"/>
    </source>
</evidence>
<feature type="transmembrane region" description="Helical" evidence="1">
    <location>
        <begin position="125"/>
        <end position="142"/>
    </location>
</feature>
<evidence type="ECO:0000256" key="1">
    <source>
        <dbReference type="SAM" id="Phobius"/>
    </source>
</evidence>
<keyword evidence="1" id="KW-1133">Transmembrane helix</keyword>
<protein>
    <recommendedName>
        <fullName evidence="2">DUF1468 domain-containing protein</fullName>
    </recommendedName>
</protein>
<reference evidence="3" key="1">
    <citation type="submission" date="2018-05" db="EMBL/GenBank/DDBJ databases">
        <authorList>
            <person name="Lanie J.A."/>
            <person name="Ng W.-L."/>
            <person name="Kazmierczak K.M."/>
            <person name="Andrzejewski T.M."/>
            <person name="Davidsen T.M."/>
            <person name="Wayne K.J."/>
            <person name="Tettelin H."/>
            <person name="Glass J.I."/>
            <person name="Rusch D."/>
            <person name="Podicherti R."/>
            <person name="Tsui H.-C.T."/>
            <person name="Winkler M.E."/>
        </authorList>
    </citation>
    <scope>NUCLEOTIDE SEQUENCE</scope>
</reference>
<dbReference type="AlphaFoldDB" id="A0A381P7E8"/>
<sequence length="160" mass="17684">MLNQSHMNIKNVKAAVVLMAVTAGYAYQTSHLPERTLPNTPDPSFFPWINTVLALVLTCALLYQGLFIKKNNNNPLVKNRKNGLALLALAVFLVFIITLPYLGFILAAIPFVAVFMWFYGEQRKTVLIIGALGIPVILYVLFRHGFGVMLPRGLLAGLIA</sequence>
<organism evidence="3">
    <name type="scientific">marine metagenome</name>
    <dbReference type="NCBI Taxonomy" id="408172"/>
    <lineage>
        <taxon>unclassified sequences</taxon>
        <taxon>metagenomes</taxon>
        <taxon>ecological metagenomes</taxon>
    </lineage>
</organism>
<keyword evidence="1" id="KW-0812">Transmembrane</keyword>
<dbReference type="InterPro" id="IPR009936">
    <property type="entry name" value="DUF1468"/>
</dbReference>
<evidence type="ECO:0000313" key="3">
    <source>
        <dbReference type="EMBL" id="SUZ62820.1"/>
    </source>
</evidence>
<proteinExistence type="predicted"/>
<feature type="transmembrane region" description="Helical" evidence="1">
    <location>
        <begin position="86"/>
        <end position="119"/>
    </location>
</feature>
<dbReference type="EMBL" id="UINC01000889">
    <property type="protein sequence ID" value="SUZ62820.1"/>
    <property type="molecule type" value="Genomic_DNA"/>
</dbReference>
<name>A0A381P7E8_9ZZZZ</name>
<dbReference type="Pfam" id="PF07331">
    <property type="entry name" value="TctB"/>
    <property type="match status" value="1"/>
</dbReference>
<gene>
    <name evidence="3" type="ORF">METZ01_LOCUS15674</name>
</gene>
<accession>A0A381P7E8</accession>
<feature type="transmembrane region" description="Helical" evidence="1">
    <location>
        <begin position="45"/>
        <end position="66"/>
    </location>
</feature>
<keyword evidence="1" id="KW-0472">Membrane</keyword>